<dbReference type="Proteomes" id="UP001429984">
    <property type="component" value="Unassembled WGS sequence"/>
</dbReference>
<protein>
    <recommendedName>
        <fullName evidence="3">Nuclear transport factor 2 family protein</fullName>
    </recommendedName>
</protein>
<dbReference type="EMBL" id="JADLZT010000009">
    <property type="protein sequence ID" value="MBF6025485.1"/>
    <property type="molecule type" value="Genomic_DNA"/>
</dbReference>
<dbReference type="RefSeq" id="WP_194932090.1">
    <property type="nucleotide sequence ID" value="NZ_JADLZT010000009.1"/>
</dbReference>
<keyword evidence="2" id="KW-1185">Reference proteome</keyword>
<dbReference type="PROSITE" id="PS51257">
    <property type="entry name" value="PROKAR_LIPOPROTEIN"/>
    <property type="match status" value="1"/>
</dbReference>
<accession>A0ABS0BEF9</accession>
<gene>
    <name evidence="1" type="ORF">IU514_15730</name>
</gene>
<organism evidence="1 2">
    <name type="scientific">Lysobacter niastensis</name>
    <dbReference type="NCBI Taxonomy" id="380629"/>
    <lineage>
        <taxon>Bacteria</taxon>
        <taxon>Pseudomonadati</taxon>
        <taxon>Pseudomonadota</taxon>
        <taxon>Gammaproteobacteria</taxon>
        <taxon>Lysobacterales</taxon>
        <taxon>Lysobacteraceae</taxon>
        <taxon>Lysobacter</taxon>
    </lineage>
</organism>
<sequence length="189" mass="20747">MRKSSTGTRAVSFALALALFGLVLAGCARTPPEQRLRETLAGLQASVEQRDPGALQGYLAKDFVGPDGLDREQARRMAQVLFLQHRDVGVRAGPQEIVLRDGHATVRFTAALTGGSGRFLPDSAQLYEIESGWRGRRRLASDQHSLDTGARACPIARAWRTPSRDARGRGFRSIRCRQAAFLEASWRST</sequence>
<comment type="caution">
    <text evidence="1">The sequence shown here is derived from an EMBL/GenBank/DDBJ whole genome shotgun (WGS) entry which is preliminary data.</text>
</comment>
<name>A0ABS0BEF9_9GAMM</name>
<evidence type="ECO:0000313" key="1">
    <source>
        <dbReference type="EMBL" id="MBF6025485.1"/>
    </source>
</evidence>
<evidence type="ECO:0000313" key="2">
    <source>
        <dbReference type="Proteomes" id="UP001429984"/>
    </source>
</evidence>
<evidence type="ECO:0008006" key="3">
    <source>
        <dbReference type="Google" id="ProtNLM"/>
    </source>
</evidence>
<proteinExistence type="predicted"/>
<reference evidence="1 2" key="1">
    <citation type="submission" date="2020-11" db="EMBL/GenBank/DDBJ databases">
        <title>Draft Genome Sequence and Secondary Metabolite Biosynthetic Potential of the Lysobacter niastensis Type strain DSM 18481.</title>
        <authorList>
            <person name="Turrini P."/>
            <person name="Artuso I."/>
            <person name="Tescari M."/>
            <person name="Lugli G.A."/>
            <person name="Frangipani E."/>
            <person name="Ventura M."/>
            <person name="Visca P."/>
        </authorList>
    </citation>
    <scope>NUCLEOTIDE SEQUENCE [LARGE SCALE GENOMIC DNA]</scope>
    <source>
        <strain evidence="1 2">DSM 18481</strain>
    </source>
</reference>